<proteinExistence type="predicted"/>
<keyword evidence="3" id="KW-1185">Reference proteome</keyword>
<dbReference type="RefSeq" id="WP_126702687.1">
    <property type="nucleotide sequence ID" value="NZ_RWKW01000169.1"/>
</dbReference>
<name>A0A3R9XYJ1_9HYPH</name>
<dbReference type="EMBL" id="RWKW01000169">
    <property type="protein sequence ID" value="RST78961.1"/>
    <property type="molecule type" value="Genomic_DNA"/>
</dbReference>
<dbReference type="PIRSF" id="PIRSF009471">
    <property type="entry name" value="UCP009471"/>
    <property type="match status" value="1"/>
</dbReference>
<accession>A0A3R9XYJ1</accession>
<gene>
    <name evidence="2" type="ORF">EJC49_25275</name>
</gene>
<dbReference type="OrthoDB" id="7837485at2"/>
<dbReference type="InterPro" id="IPR010621">
    <property type="entry name" value="DUF1214"/>
</dbReference>
<dbReference type="InterPro" id="IPR037049">
    <property type="entry name" value="DUF1214_C_sf"/>
</dbReference>
<dbReference type="Gene3D" id="2.60.120.600">
    <property type="entry name" value="Domain of unknown function DUF1214, C-terminal domain"/>
    <property type="match status" value="1"/>
</dbReference>
<feature type="domain" description="DUF1214" evidence="1">
    <location>
        <begin position="73"/>
        <end position="172"/>
    </location>
</feature>
<dbReference type="SUPFAM" id="SSF160935">
    <property type="entry name" value="VPA0735-like"/>
    <property type="match status" value="1"/>
</dbReference>
<sequence>MMRLVLSVALVFVLSIGGGAATVRYALDHLAALEGLTIGPWIAFPDRGSPDADPYSKARFSRKAELPLGPSEGLAFVAGVDSAGAALRRDCSYRIEGKAPAARFWTLHPSAESGTPPEPQAMRWPGLHSMQILRREDDSFEVTASPRPHPGNWLVTGGEGPLSLVFTLYDAPTIRNLDAARVDLPLIYRAGCE</sequence>
<dbReference type="Proteomes" id="UP000278398">
    <property type="component" value="Unassembled WGS sequence"/>
</dbReference>
<comment type="caution">
    <text evidence="2">The sequence shown here is derived from an EMBL/GenBank/DDBJ whole genome shotgun (WGS) entry which is preliminary data.</text>
</comment>
<organism evidence="2 3">
    <name type="scientific">Aquibium carbonis</name>
    <dbReference type="NCBI Taxonomy" id="2495581"/>
    <lineage>
        <taxon>Bacteria</taxon>
        <taxon>Pseudomonadati</taxon>
        <taxon>Pseudomonadota</taxon>
        <taxon>Alphaproteobacteria</taxon>
        <taxon>Hyphomicrobiales</taxon>
        <taxon>Phyllobacteriaceae</taxon>
        <taxon>Aquibium</taxon>
    </lineage>
</organism>
<dbReference type="AlphaFoldDB" id="A0A3R9XYJ1"/>
<dbReference type="InterPro" id="IPR012038">
    <property type="entry name" value="UCP009471"/>
</dbReference>
<dbReference type="Pfam" id="PF06742">
    <property type="entry name" value="DUF1214"/>
    <property type="match status" value="1"/>
</dbReference>
<evidence type="ECO:0000259" key="1">
    <source>
        <dbReference type="Pfam" id="PF06742"/>
    </source>
</evidence>
<evidence type="ECO:0000313" key="2">
    <source>
        <dbReference type="EMBL" id="RST78961.1"/>
    </source>
</evidence>
<protein>
    <submittedName>
        <fullName evidence="2">DUF1214 domain-containing protein</fullName>
    </submittedName>
</protein>
<evidence type="ECO:0000313" key="3">
    <source>
        <dbReference type="Proteomes" id="UP000278398"/>
    </source>
</evidence>
<reference evidence="2 3" key="1">
    <citation type="submission" date="2018-12" db="EMBL/GenBank/DDBJ databases">
        <title>Mesorhizobium carbonis sp. nov., isolated from coal mine water.</title>
        <authorList>
            <person name="Xin W."/>
            <person name="Xu Z."/>
            <person name="Xiang F."/>
            <person name="Zhang J."/>
            <person name="Xi L."/>
            <person name="Liu J."/>
        </authorList>
    </citation>
    <scope>NUCLEOTIDE SEQUENCE [LARGE SCALE GENOMIC DNA]</scope>
    <source>
        <strain evidence="2 3">B2.3</strain>
    </source>
</reference>